<dbReference type="InterPro" id="IPR010652">
    <property type="entry name" value="DUF1232"/>
</dbReference>
<keyword evidence="4 5" id="KW-0472">Membrane</keyword>
<feature type="transmembrane region" description="Helical" evidence="5">
    <location>
        <begin position="98"/>
        <end position="120"/>
    </location>
</feature>
<proteinExistence type="predicted"/>
<gene>
    <name evidence="7" type="ORF">E0H73_07770</name>
</gene>
<feature type="transmembrane region" description="Helical" evidence="5">
    <location>
        <begin position="29"/>
        <end position="48"/>
    </location>
</feature>
<name>A0A4R0KUW1_9ACTN</name>
<accession>A0A4R0KUW1</accession>
<feature type="transmembrane region" description="Helical" evidence="5">
    <location>
        <begin position="126"/>
        <end position="145"/>
    </location>
</feature>
<organism evidence="7 8">
    <name type="scientific">Kribbella pittospori</name>
    <dbReference type="NCBI Taxonomy" id="722689"/>
    <lineage>
        <taxon>Bacteria</taxon>
        <taxon>Bacillati</taxon>
        <taxon>Actinomycetota</taxon>
        <taxon>Actinomycetes</taxon>
        <taxon>Propionibacteriales</taxon>
        <taxon>Kribbellaceae</taxon>
        <taxon>Kribbella</taxon>
    </lineage>
</organism>
<evidence type="ECO:0000259" key="6">
    <source>
        <dbReference type="Pfam" id="PF06803"/>
    </source>
</evidence>
<protein>
    <submittedName>
        <fullName evidence="7">DUF1232 domain-containing protein</fullName>
    </submittedName>
</protein>
<comment type="caution">
    <text evidence="7">The sequence shown here is derived from an EMBL/GenBank/DDBJ whole genome shotgun (WGS) entry which is preliminary data.</text>
</comment>
<dbReference type="Proteomes" id="UP000291144">
    <property type="component" value="Unassembled WGS sequence"/>
</dbReference>
<evidence type="ECO:0000313" key="8">
    <source>
        <dbReference type="Proteomes" id="UP000291144"/>
    </source>
</evidence>
<evidence type="ECO:0000256" key="5">
    <source>
        <dbReference type="SAM" id="Phobius"/>
    </source>
</evidence>
<keyword evidence="3 5" id="KW-1133">Transmembrane helix</keyword>
<dbReference type="RefSeq" id="WP_131352804.1">
    <property type="nucleotide sequence ID" value="NZ_SJKB01000002.1"/>
</dbReference>
<dbReference type="GO" id="GO:0012505">
    <property type="term" value="C:endomembrane system"/>
    <property type="evidence" value="ECO:0007669"/>
    <property type="project" value="UniProtKB-SubCell"/>
</dbReference>
<dbReference type="Pfam" id="PF06803">
    <property type="entry name" value="DUF1232"/>
    <property type="match status" value="1"/>
</dbReference>
<dbReference type="AlphaFoldDB" id="A0A4R0KUW1"/>
<feature type="domain" description="DUF1232" evidence="6">
    <location>
        <begin position="97"/>
        <end position="131"/>
    </location>
</feature>
<evidence type="ECO:0000256" key="2">
    <source>
        <dbReference type="ARBA" id="ARBA00022692"/>
    </source>
</evidence>
<sequence>MVWFGGLLGLIGLTTLVFRDGDVVGVSAVGVGVALVLIGAVVAGLGVVRRRAVKRRRAARGEPEPVGNVFERAAALPRLLRAARSGAYADLPKSRMALWVLALVYLVSPIDILPELLPIIGVADDAGVAVWLLTSVSTATGLYLGRERDQQRRGEQFGREPGTR</sequence>
<keyword evidence="2 5" id="KW-0812">Transmembrane</keyword>
<reference evidence="7 8" key="1">
    <citation type="submission" date="2019-02" db="EMBL/GenBank/DDBJ databases">
        <title>Kribbella capetownensis sp. nov. and Kribbella speibonae sp. nov., isolated from soil.</title>
        <authorList>
            <person name="Curtis S.M."/>
            <person name="Norton I."/>
            <person name="Everest G.J."/>
            <person name="Meyers P.R."/>
        </authorList>
    </citation>
    <scope>NUCLEOTIDE SEQUENCE [LARGE SCALE GENOMIC DNA]</scope>
    <source>
        <strain evidence="7 8">NRRL B-24813</strain>
    </source>
</reference>
<evidence type="ECO:0000256" key="1">
    <source>
        <dbReference type="ARBA" id="ARBA00004127"/>
    </source>
</evidence>
<evidence type="ECO:0000313" key="7">
    <source>
        <dbReference type="EMBL" id="TCC64300.1"/>
    </source>
</evidence>
<evidence type="ECO:0000256" key="3">
    <source>
        <dbReference type="ARBA" id="ARBA00022989"/>
    </source>
</evidence>
<evidence type="ECO:0000256" key="4">
    <source>
        <dbReference type="ARBA" id="ARBA00023136"/>
    </source>
</evidence>
<comment type="subcellular location">
    <subcellularLocation>
        <location evidence="1">Endomembrane system</location>
        <topology evidence="1">Multi-pass membrane protein</topology>
    </subcellularLocation>
</comment>
<keyword evidence="8" id="KW-1185">Reference proteome</keyword>
<dbReference type="EMBL" id="SJKB01000002">
    <property type="protein sequence ID" value="TCC64300.1"/>
    <property type="molecule type" value="Genomic_DNA"/>
</dbReference>